<reference evidence="1 2" key="1">
    <citation type="submission" date="2016-03" db="EMBL/GenBank/DDBJ databases">
        <authorList>
            <person name="Devillers H."/>
        </authorList>
    </citation>
    <scope>NUCLEOTIDE SEQUENCE [LARGE SCALE GENOMIC DNA]</scope>
    <source>
        <strain evidence="1">CBS 10888</strain>
    </source>
</reference>
<dbReference type="GO" id="GO:1990904">
    <property type="term" value="C:ribonucleoprotein complex"/>
    <property type="evidence" value="ECO:0007669"/>
    <property type="project" value="InterPro"/>
</dbReference>
<proteinExistence type="predicted"/>
<dbReference type="EMBL" id="LT598458">
    <property type="protein sequence ID" value="SCU91089.1"/>
    <property type="molecule type" value="Genomic_DNA"/>
</dbReference>
<dbReference type="Pfam" id="PF13762">
    <property type="entry name" value="MNE1"/>
    <property type="match status" value="1"/>
</dbReference>
<name>A0A1G4JKI7_9SACH</name>
<dbReference type="InterPro" id="IPR025694">
    <property type="entry name" value="MNE1"/>
</dbReference>
<sequence>MLPRKPSSGPLQAITARILGGEKLVQEVDRLSLNKSKVNVLSQTDVWLREALVKRPINRRDQVALQNIRQPDALPELSLAVILSYLRKLRLKSKFDEYFVLLNRLQSSQIRWVSRSGSQMSGEKPVELYRELSHMLRLKSIATRDQADNFILAKFAINLLENYAIVLESREKISPDIFFWRNCADVCAQTSSIRYLLRFNELVKDEHLIVYANSAFYLRTSQHPNLFTSIKSIEHLKSPLVPDLFGPIIRETLLTFASVGLEKEAIHISKMFFGDSYNQTANTLSNVYFSTERNGAFGLQRVLDERDHQHHQNTSLHRKTFQDDHLYEDYIRLISDIGLNLFEEEHPLDFLLTKLPNEHLSVEQWCQFFERTRPPKTAPASLLAFHLNLILTHVAAHRSAGFIILLWHCLITDHGLEKAFMDTHRLKLSQHRSGFHILIRAIGTSSSTKLSGYELFRFLKQSALLKSANSCFIFTETDYRNLMRSCTQKSNPIIMNYYLYNYFVDFGGKCIKVGPEALTWNLSASFKSLLETMHLSGYDDGAFLNNIRAIGDWYVNNFPLETKGCQISQDKVQDIFNRCGVTGSGLEKFLEQEQPNDPLDGEYSLIADLDTVERMGITLRHLQAASNEM</sequence>
<dbReference type="Proteomes" id="UP000190274">
    <property type="component" value="Chromosome F"/>
</dbReference>
<gene>
    <name evidence="1" type="ORF">LADA_0F08042G</name>
</gene>
<dbReference type="AlphaFoldDB" id="A0A1G4JKI7"/>
<organism evidence="1 2">
    <name type="scientific">Lachancea dasiensis</name>
    <dbReference type="NCBI Taxonomy" id="1072105"/>
    <lineage>
        <taxon>Eukaryota</taxon>
        <taxon>Fungi</taxon>
        <taxon>Dikarya</taxon>
        <taxon>Ascomycota</taxon>
        <taxon>Saccharomycotina</taxon>
        <taxon>Saccharomycetes</taxon>
        <taxon>Saccharomycetales</taxon>
        <taxon>Saccharomycetaceae</taxon>
        <taxon>Lachancea</taxon>
    </lineage>
</organism>
<accession>A0A1G4JKI7</accession>
<evidence type="ECO:0000313" key="1">
    <source>
        <dbReference type="EMBL" id="SCU91089.1"/>
    </source>
</evidence>
<dbReference type="OrthoDB" id="4041451at2759"/>
<protein>
    <submittedName>
        <fullName evidence="1">LADA_0F08042g1_1</fullName>
    </submittedName>
</protein>
<evidence type="ECO:0000313" key="2">
    <source>
        <dbReference type="Proteomes" id="UP000190274"/>
    </source>
</evidence>
<keyword evidence="2" id="KW-1185">Reference proteome</keyword>
<dbReference type="GO" id="GO:0000372">
    <property type="term" value="P:Group I intron splicing"/>
    <property type="evidence" value="ECO:0007669"/>
    <property type="project" value="InterPro"/>
</dbReference>